<keyword evidence="2" id="KW-1185">Reference proteome</keyword>
<comment type="caution">
    <text evidence="1">The sequence shown here is derived from an EMBL/GenBank/DDBJ whole genome shotgun (WGS) entry which is preliminary data.</text>
</comment>
<dbReference type="EMBL" id="BSOW01000011">
    <property type="protein sequence ID" value="GLR86832.1"/>
    <property type="molecule type" value="Genomic_DNA"/>
</dbReference>
<reference evidence="2" key="1">
    <citation type="journal article" date="2019" name="Int. J. Syst. Evol. Microbiol.">
        <title>The Global Catalogue of Microorganisms (GCM) 10K type strain sequencing project: providing services to taxonomists for standard genome sequencing and annotation.</title>
        <authorList>
            <consortium name="The Broad Institute Genomics Platform"/>
            <consortium name="The Broad Institute Genome Sequencing Center for Infectious Disease"/>
            <person name="Wu L."/>
            <person name="Ma J."/>
        </authorList>
    </citation>
    <scope>NUCLEOTIDE SEQUENCE [LARGE SCALE GENOMIC DNA]</scope>
    <source>
        <strain evidence="2">NBRC 102520</strain>
    </source>
</reference>
<sequence length="121" mass="12355">MDELIGRLATNASIDSAVAEKTVGIVLGFLRNEGPSDSVQALIDHIPGAEAAIAASQSGGGLSRLMGGGLMAVGTRLMGLGLGMSDIQKIARELFRFGRDKIGADQMGKIIAGTPGLSQFA</sequence>
<evidence type="ECO:0000313" key="1">
    <source>
        <dbReference type="EMBL" id="GLR86832.1"/>
    </source>
</evidence>
<evidence type="ECO:0008006" key="3">
    <source>
        <dbReference type="Google" id="ProtNLM"/>
    </source>
</evidence>
<protein>
    <recommendedName>
        <fullName evidence="3">DUF2267 domain-containing protein</fullName>
    </recommendedName>
</protein>
<organism evidence="1 2">
    <name type="scientific">Bradyrhizobium iriomotense</name>
    <dbReference type="NCBI Taxonomy" id="441950"/>
    <lineage>
        <taxon>Bacteria</taxon>
        <taxon>Pseudomonadati</taxon>
        <taxon>Pseudomonadota</taxon>
        <taxon>Alphaproteobacteria</taxon>
        <taxon>Hyphomicrobiales</taxon>
        <taxon>Nitrobacteraceae</taxon>
        <taxon>Bradyrhizobium</taxon>
    </lineage>
</organism>
<name>A0ABQ6AXD4_9BRAD</name>
<gene>
    <name evidence="1" type="ORF">GCM10007857_35430</name>
</gene>
<dbReference type="RefSeq" id="WP_284267363.1">
    <property type="nucleotide sequence ID" value="NZ_BSOW01000011.1"/>
</dbReference>
<accession>A0ABQ6AXD4</accession>
<dbReference type="Proteomes" id="UP001156905">
    <property type="component" value="Unassembled WGS sequence"/>
</dbReference>
<proteinExistence type="predicted"/>
<evidence type="ECO:0000313" key="2">
    <source>
        <dbReference type="Proteomes" id="UP001156905"/>
    </source>
</evidence>